<comment type="caution">
    <text evidence="9">The sequence shown here is derived from an EMBL/GenBank/DDBJ whole genome shotgun (WGS) entry which is preliminary data.</text>
</comment>
<keyword evidence="4 7" id="KW-0812">Transmembrane</keyword>
<dbReference type="InterPro" id="IPR033479">
    <property type="entry name" value="dCache_1"/>
</dbReference>
<name>N9TWZ5_9GAMM</name>
<evidence type="ECO:0000256" key="2">
    <source>
        <dbReference type="ARBA" id="ARBA00012528"/>
    </source>
</evidence>
<dbReference type="PANTHER" id="PTHR45138">
    <property type="entry name" value="REGULATORY COMPONENTS OF SENSORY TRANSDUCTION SYSTEM"/>
    <property type="match status" value="1"/>
</dbReference>
<dbReference type="NCBIfam" id="TIGR00254">
    <property type="entry name" value="GGDEF"/>
    <property type="match status" value="1"/>
</dbReference>
<dbReference type="PANTHER" id="PTHR45138:SF2">
    <property type="entry name" value="DIGUANYLATE CYCLASE VDCA"/>
    <property type="match status" value="1"/>
</dbReference>
<evidence type="ECO:0000313" key="10">
    <source>
        <dbReference type="Proteomes" id="UP000023775"/>
    </source>
</evidence>
<evidence type="ECO:0000313" key="9">
    <source>
        <dbReference type="EMBL" id="ENY70644.1"/>
    </source>
</evidence>
<dbReference type="EC" id="2.7.7.65" evidence="2"/>
<dbReference type="eggNOG" id="COG2199">
    <property type="taxonomic scope" value="Bacteria"/>
</dbReference>
<dbReference type="SMART" id="SM00267">
    <property type="entry name" value="GGDEF"/>
    <property type="match status" value="1"/>
</dbReference>
<dbReference type="Pfam" id="PF02743">
    <property type="entry name" value="dCache_1"/>
    <property type="match status" value="1"/>
</dbReference>
<dbReference type="InterPro" id="IPR043128">
    <property type="entry name" value="Rev_trsase/Diguanyl_cyclase"/>
</dbReference>
<dbReference type="Gene3D" id="3.30.450.20">
    <property type="entry name" value="PAS domain"/>
    <property type="match status" value="1"/>
</dbReference>
<dbReference type="SUPFAM" id="SSF55073">
    <property type="entry name" value="Nucleotide cyclase"/>
    <property type="match status" value="1"/>
</dbReference>
<dbReference type="GO" id="GO:0005886">
    <property type="term" value="C:plasma membrane"/>
    <property type="evidence" value="ECO:0007669"/>
    <property type="project" value="UniProtKB-SubCell"/>
</dbReference>
<gene>
    <name evidence="9" type="ORF">G114_17274</name>
</gene>
<evidence type="ECO:0000259" key="8">
    <source>
        <dbReference type="PROSITE" id="PS50887"/>
    </source>
</evidence>
<organism evidence="9 10">
    <name type="scientific">Aeromonas diversa CDC 2478-85</name>
    <dbReference type="NCBI Taxonomy" id="1268237"/>
    <lineage>
        <taxon>Bacteria</taxon>
        <taxon>Pseudomonadati</taxon>
        <taxon>Pseudomonadota</taxon>
        <taxon>Gammaproteobacteria</taxon>
        <taxon>Aeromonadales</taxon>
        <taxon>Aeromonadaceae</taxon>
        <taxon>Aeromonas</taxon>
    </lineage>
</organism>
<accession>N9TWZ5</accession>
<dbReference type="InterPro" id="IPR050469">
    <property type="entry name" value="Diguanylate_Cyclase"/>
</dbReference>
<keyword evidence="5 7" id="KW-1133">Transmembrane helix</keyword>
<feature type="transmembrane region" description="Helical" evidence="7">
    <location>
        <begin position="21"/>
        <end position="42"/>
    </location>
</feature>
<proteinExistence type="predicted"/>
<dbReference type="SUPFAM" id="SSF103190">
    <property type="entry name" value="Sensory domain-like"/>
    <property type="match status" value="1"/>
</dbReference>
<dbReference type="Pfam" id="PF00990">
    <property type="entry name" value="GGDEF"/>
    <property type="match status" value="1"/>
</dbReference>
<dbReference type="eggNOG" id="COG4191">
    <property type="taxonomic scope" value="Bacteria"/>
</dbReference>
<keyword evidence="6 7" id="KW-0472">Membrane</keyword>
<dbReference type="CDD" id="cd18773">
    <property type="entry name" value="PDC1_HK_sensor"/>
    <property type="match status" value="1"/>
</dbReference>
<dbReference type="InterPro" id="IPR029787">
    <property type="entry name" value="Nucleotide_cyclase"/>
</dbReference>
<evidence type="ECO:0000256" key="3">
    <source>
        <dbReference type="ARBA" id="ARBA00022475"/>
    </source>
</evidence>
<dbReference type="GO" id="GO:0052621">
    <property type="term" value="F:diguanylate cyclase activity"/>
    <property type="evidence" value="ECO:0007669"/>
    <property type="project" value="UniProtKB-EC"/>
</dbReference>
<sequence>MESYRLENTQSGRSSWSLAGRMRMALLLLFIPVLLLGALYYLHVTRLLQSELSRQLTDENRKFSVIYVEPYLEELERQFQLLYQSIDYRDFLDPKAGQLAEYYRDWQGFFNLRGDLKYIYVGTEQKRIFITPEWVPDDQFDPRGRPWYLRAVAAPDRIVWTDPYYDYISGDLVMAMARALPDEDGKVRAVFAIDTVLNRLSEVLQGHSNRLDSRQMIVNTAGQLVAYPDTRRLLQTMDHPDWLTRMTQAEGQFVDNRSQLFVSYVRLPREGWILVSMLPTSQIEQASQSVLFNVLVVVALASLLYLIVALVWSRYFRRMTDEISSVIRAARSEAGDIPAEQMRELTHVYAELAAVGQDYQEARQQANLDKLTGLYNRRYFDEQLDNLLESGQVFFLGMMDLDNFKQVNDTFGHQTGDVVLKRVAQTGMALFNQHGWFCRYGGEELVLILLVEEERLARGMMEDMRLEVSLLHWREAGLSVTLSGGLARVQGGTVQDCLERVDALVYTSKRRGKNCISAAWDADPVVQDAAREALP</sequence>
<protein>
    <recommendedName>
        <fullName evidence="2">diguanylate cyclase</fullName>
        <ecNumber evidence="2">2.7.7.65</ecNumber>
    </recommendedName>
</protein>
<evidence type="ECO:0000256" key="7">
    <source>
        <dbReference type="SAM" id="Phobius"/>
    </source>
</evidence>
<keyword evidence="10" id="KW-1185">Reference proteome</keyword>
<dbReference type="AlphaFoldDB" id="N9TWZ5"/>
<reference evidence="9 10" key="1">
    <citation type="journal article" date="2013" name="Genome Announc.">
        <title>Draft Genome Sequence of the Aeromonas diversa Type Strain.</title>
        <authorList>
            <person name="Farfan M."/>
            <person name="Spataro N."/>
            <person name="Sanglas A."/>
            <person name="Albarral V."/>
            <person name="Loren J.G."/>
            <person name="Bosch E."/>
            <person name="Fuste M.C."/>
        </authorList>
    </citation>
    <scope>NUCLEOTIDE SEQUENCE [LARGE SCALE GENOMIC DNA]</scope>
    <source>
        <strain evidence="9 10">2478-85</strain>
    </source>
</reference>
<dbReference type="PROSITE" id="PS50887">
    <property type="entry name" value="GGDEF"/>
    <property type="match status" value="1"/>
</dbReference>
<feature type="domain" description="GGDEF" evidence="8">
    <location>
        <begin position="392"/>
        <end position="521"/>
    </location>
</feature>
<dbReference type="Proteomes" id="UP000023775">
    <property type="component" value="Unassembled WGS sequence"/>
</dbReference>
<dbReference type="EMBL" id="APVG01000062">
    <property type="protein sequence ID" value="ENY70644.1"/>
    <property type="molecule type" value="Genomic_DNA"/>
</dbReference>
<dbReference type="GO" id="GO:0043709">
    <property type="term" value="P:cell adhesion involved in single-species biofilm formation"/>
    <property type="evidence" value="ECO:0007669"/>
    <property type="project" value="TreeGrafter"/>
</dbReference>
<dbReference type="PATRIC" id="fig|1268237.3.peg.3391"/>
<feature type="transmembrane region" description="Helical" evidence="7">
    <location>
        <begin position="290"/>
        <end position="312"/>
    </location>
</feature>
<comment type="subcellular location">
    <subcellularLocation>
        <location evidence="1">Cell membrane</location>
        <topology evidence="1">Multi-pass membrane protein</topology>
    </subcellularLocation>
</comment>
<dbReference type="Gene3D" id="3.30.70.270">
    <property type="match status" value="1"/>
</dbReference>
<dbReference type="InterPro" id="IPR029151">
    <property type="entry name" value="Sensor-like_sf"/>
</dbReference>
<dbReference type="GO" id="GO:1902201">
    <property type="term" value="P:negative regulation of bacterial-type flagellum-dependent cell motility"/>
    <property type="evidence" value="ECO:0007669"/>
    <property type="project" value="TreeGrafter"/>
</dbReference>
<evidence type="ECO:0000256" key="4">
    <source>
        <dbReference type="ARBA" id="ARBA00022692"/>
    </source>
</evidence>
<evidence type="ECO:0000256" key="1">
    <source>
        <dbReference type="ARBA" id="ARBA00004651"/>
    </source>
</evidence>
<evidence type="ECO:0000256" key="6">
    <source>
        <dbReference type="ARBA" id="ARBA00023136"/>
    </source>
</evidence>
<dbReference type="CDD" id="cd01949">
    <property type="entry name" value="GGDEF"/>
    <property type="match status" value="1"/>
</dbReference>
<evidence type="ECO:0000256" key="5">
    <source>
        <dbReference type="ARBA" id="ARBA00022989"/>
    </source>
</evidence>
<dbReference type="InterPro" id="IPR000160">
    <property type="entry name" value="GGDEF_dom"/>
</dbReference>
<keyword evidence="3" id="KW-1003">Cell membrane</keyword>